<sequence>MDLKSLRYFVAVAEARSVGKAAERLHMAQPPLSVQIRNLEAQLGTPLFVRESTGMRLTDAGSALFARAREALALANEGFEAARAVASGRLGRLSVGYMFSLGYAVLPKLVPQLRRSLPDVELQFVEMSTATYEAQIVDHKVTLGLCMPPIQRPDMATTIVGMQPLRLALPARAQLARLSSVPVARLQGQKLIALPTLKEGADTSMVAALLRRHQVTMHIVERVETVHAALALVLAGEGYAIVPACAEVGRPPGVVFRKFKDVAEGFEVAVCRRRDLESPFIEPFIAAARHALR</sequence>
<evidence type="ECO:0000256" key="4">
    <source>
        <dbReference type="ARBA" id="ARBA00023163"/>
    </source>
</evidence>
<dbReference type="GO" id="GO:0032993">
    <property type="term" value="C:protein-DNA complex"/>
    <property type="evidence" value="ECO:0007669"/>
    <property type="project" value="TreeGrafter"/>
</dbReference>
<dbReference type="PANTHER" id="PTHR30346">
    <property type="entry name" value="TRANSCRIPTIONAL DUAL REGULATOR HCAR-RELATED"/>
    <property type="match status" value="1"/>
</dbReference>
<dbReference type="PANTHER" id="PTHR30346:SF0">
    <property type="entry name" value="HCA OPERON TRANSCRIPTIONAL ACTIVATOR HCAR"/>
    <property type="match status" value="1"/>
</dbReference>
<evidence type="ECO:0000256" key="2">
    <source>
        <dbReference type="ARBA" id="ARBA00023015"/>
    </source>
</evidence>
<dbReference type="InterPro" id="IPR000847">
    <property type="entry name" value="LysR_HTH_N"/>
</dbReference>
<dbReference type="SUPFAM" id="SSF53850">
    <property type="entry name" value="Periplasmic binding protein-like II"/>
    <property type="match status" value="1"/>
</dbReference>
<dbReference type="Gene3D" id="1.10.10.10">
    <property type="entry name" value="Winged helix-like DNA-binding domain superfamily/Winged helix DNA-binding domain"/>
    <property type="match status" value="1"/>
</dbReference>
<gene>
    <name evidence="6" type="ORF">DDK22_13635</name>
</gene>
<dbReference type="FunFam" id="1.10.10.10:FF:000001">
    <property type="entry name" value="LysR family transcriptional regulator"/>
    <property type="match status" value="1"/>
</dbReference>
<dbReference type="CDD" id="cd08414">
    <property type="entry name" value="PBP2_LTTR_aromatics_like"/>
    <property type="match status" value="1"/>
</dbReference>
<evidence type="ECO:0000259" key="5">
    <source>
        <dbReference type="PROSITE" id="PS50931"/>
    </source>
</evidence>
<dbReference type="Proteomes" id="UP000253501">
    <property type="component" value="Unassembled WGS sequence"/>
</dbReference>
<reference evidence="6 7" key="1">
    <citation type="submission" date="2018-04" db="EMBL/GenBank/DDBJ databases">
        <title>Cupriavidus necator CR12 genome sequencing and assembly.</title>
        <authorList>
            <person name="Ben Fekih I."/>
            <person name="Mazhar H.S."/>
            <person name="Bello S.K."/>
            <person name="Rensing C."/>
        </authorList>
    </citation>
    <scope>NUCLEOTIDE SEQUENCE [LARGE SCALE GENOMIC DNA]</scope>
    <source>
        <strain evidence="6 7">CR12</strain>
    </source>
</reference>
<dbReference type="PRINTS" id="PR00039">
    <property type="entry name" value="HTHLYSR"/>
</dbReference>
<keyword evidence="2" id="KW-0805">Transcription regulation</keyword>
<protein>
    <submittedName>
        <fullName evidence="6">LysR family transcriptional regulator</fullName>
    </submittedName>
</protein>
<feature type="domain" description="HTH lysR-type" evidence="5">
    <location>
        <begin position="1"/>
        <end position="58"/>
    </location>
</feature>
<comment type="similarity">
    <text evidence="1">Belongs to the LysR transcriptional regulatory family.</text>
</comment>
<dbReference type="Pfam" id="PF03466">
    <property type="entry name" value="LysR_substrate"/>
    <property type="match status" value="1"/>
</dbReference>
<dbReference type="AlphaFoldDB" id="A0A367PJ79"/>
<evidence type="ECO:0000256" key="3">
    <source>
        <dbReference type="ARBA" id="ARBA00023125"/>
    </source>
</evidence>
<proteinExistence type="inferred from homology"/>
<dbReference type="InterPro" id="IPR036388">
    <property type="entry name" value="WH-like_DNA-bd_sf"/>
</dbReference>
<dbReference type="EMBL" id="QDHA01000033">
    <property type="protein sequence ID" value="RCJ07930.1"/>
    <property type="molecule type" value="Genomic_DNA"/>
</dbReference>
<dbReference type="GO" id="GO:0003677">
    <property type="term" value="F:DNA binding"/>
    <property type="evidence" value="ECO:0007669"/>
    <property type="project" value="UniProtKB-KW"/>
</dbReference>
<evidence type="ECO:0000313" key="6">
    <source>
        <dbReference type="EMBL" id="RCJ07930.1"/>
    </source>
</evidence>
<evidence type="ECO:0000313" key="7">
    <source>
        <dbReference type="Proteomes" id="UP000253501"/>
    </source>
</evidence>
<name>A0A367PJ79_CUPNE</name>
<accession>A0A367PJ79</accession>
<keyword evidence="4" id="KW-0804">Transcription</keyword>
<dbReference type="Gene3D" id="3.40.190.10">
    <property type="entry name" value="Periplasmic binding protein-like II"/>
    <property type="match status" value="2"/>
</dbReference>
<dbReference type="RefSeq" id="WP_114132385.1">
    <property type="nucleotide sequence ID" value="NZ_CP068434.1"/>
</dbReference>
<keyword evidence="3" id="KW-0238">DNA-binding</keyword>
<dbReference type="SUPFAM" id="SSF46785">
    <property type="entry name" value="Winged helix' DNA-binding domain"/>
    <property type="match status" value="1"/>
</dbReference>
<dbReference type="InterPro" id="IPR036390">
    <property type="entry name" value="WH_DNA-bd_sf"/>
</dbReference>
<dbReference type="GO" id="GO:0003700">
    <property type="term" value="F:DNA-binding transcription factor activity"/>
    <property type="evidence" value="ECO:0007669"/>
    <property type="project" value="InterPro"/>
</dbReference>
<dbReference type="Pfam" id="PF00126">
    <property type="entry name" value="HTH_1"/>
    <property type="match status" value="1"/>
</dbReference>
<comment type="caution">
    <text evidence="6">The sequence shown here is derived from an EMBL/GenBank/DDBJ whole genome shotgun (WGS) entry which is preliminary data.</text>
</comment>
<evidence type="ECO:0000256" key="1">
    <source>
        <dbReference type="ARBA" id="ARBA00009437"/>
    </source>
</evidence>
<dbReference type="InterPro" id="IPR005119">
    <property type="entry name" value="LysR_subst-bd"/>
</dbReference>
<dbReference type="PROSITE" id="PS50931">
    <property type="entry name" value="HTH_LYSR"/>
    <property type="match status" value="1"/>
</dbReference>
<organism evidence="6 7">
    <name type="scientific">Cupriavidus necator</name>
    <name type="common">Alcaligenes eutrophus</name>
    <name type="synonym">Ralstonia eutropha</name>
    <dbReference type="NCBI Taxonomy" id="106590"/>
    <lineage>
        <taxon>Bacteria</taxon>
        <taxon>Pseudomonadati</taxon>
        <taxon>Pseudomonadota</taxon>
        <taxon>Betaproteobacteria</taxon>
        <taxon>Burkholderiales</taxon>
        <taxon>Burkholderiaceae</taxon>
        <taxon>Cupriavidus</taxon>
    </lineage>
</organism>